<protein>
    <recommendedName>
        <fullName evidence="8">Major facilitator superfamily (MFS) profile domain-containing protein</fullName>
    </recommendedName>
</protein>
<evidence type="ECO:0000256" key="4">
    <source>
        <dbReference type="ARBA" id="ARBA00022989"/>
    </source>
</evidence>
<evidence type="ECO:0000256" key="5">
    <source>
        <dbReference type="ARBA" id="ARBA00023136"/>
    </source>
</evidence>
<comment type="similarity">
    <text evidence="2">Belongs to the major facilitator superfamily. Sugar transporter (TC 2.A.1.1) family.</text>
</comment>
<sequence length="114" mass="12276">DDGPWWRNRGILLLNISLLLALITSSANGFDSSMMNGLQIVPDWQYYFGNPSGSTLGMVNAIQNIGVLLALPMAPFVSDTFGRKKSLLTGAFIMLGGVALQAASTNIWHFSGWG</sequence>
<feature type="chain" id="PRO_5034655768" description="Major facilitator superfamily (MFS) profile domain-containing protein" evidence="7">
    <location>
        <begin position="30"/>
        <end position="114"/>
    </location>
</feature>
<dbReference type="AlphaFoldDB" id="A0A8H3BQK2"/>
<dbReference type="PROSITE" id="PS50850">
    <property type="entry name" value="MFS"/>
    <property type="match status" value="1"/>
</dbReference>
<dbReference type="InterPro" id="IPR036259">
    <property type="entry name" value="MFS_trans_sf"/>
</dbReference>
<dbReference type="Pfam" id="PF00083">
    <property type="entry name" value="Sugar_tr"/>
    <property type="match status" value="1"/>
</dbReference>
<keyword evidence="4 6" id="KW-1133">Transmembrane helix</keyword>
<reference evidence="9" key="1">
    <citation type="submission" date="2021-01" db="EMBL/GenBank/DDBJ databases">
        <authorList>
            <person name="Kaushik A."/>
        </authorList>
    </citation>
    <scope>NUCLEOTIDE SEQUENCE</scope>
    <source>
        <strain evidence="9">AG4-R118</strain>
    </source>
</reference>
<dbReference type="PANTHER" id="PTHR48022">
    <property type="entry name" value="PLASTIDIC GLUCOSE TRANSPORTER 4"/>
    <property type="match status" value="1"/>
</dbReference>
<evidence type="ECO:0000256" key="6">
    <source>
        <dbReference type="SAM" id="Phobius"/>
    </source>
</evidence>
<accession>A0A8H3BQK2</accession>
<evidence type="ECO:0000256" key="3">
    <source>
        <dbReference type="ARBA" id="ARBA00022692"/>
    </source>
</evidence>
<comment type="subcellular location">
    <subcellularLocation>
        <location evidence="1">Membrane</location>
        <topology evidence="1">Multi-pass membrane protein</topology>
    </subcellularLocation>
</comment>
<comment type="caution">
    <text evidence="9">The sequence shown here is derived from an EMBL/GenBank/DDBJ whole genome shotgun (WGS) entry which is preliminary data.</text>
</comment>
<dbReference type="GO" id="GO:0005351">
    <property type="term" value="F:carbohydrate:proton symporter activity"/>
    <property type="evidence" value="ECO:0007669"/>
    <property type="project" value="TreeGrafter"/>
</dbReference>
<dbReference type="EMBL" id="CAJMWX010001052">
    <property type="protein sequence ID" value="CAE6461235.1"/>
    <property type="molecule type" value="Genomic_DNA"/>
</dbReference>
<feature type="signal peptide" evidence="7">
    <location>
        <begin position="1"/>
        <end position="29"/>
    </location>
</feature>
<dbReference type="Proteomes" id="UP000663888">
    <property type="component" value="Unassembled WGS sequence"/>
</dbReference>
<dbReference type="InterPro" id="IPR005828">
    <property type="entry name" value="MFS_sugar_transport-like"/>
</dbReference>
<evidence type="ECO:0000313" key="9">
    <source>
        <dbReference type="EMBL" id="CAE6461235.1"/>
    </source>
</evidence>
<evidence type="ECO:0000256" key="1">
    <source>
        <dbReference type="ARBA" id="ARBA00004141"/>
    </source>
</evidence>
<proteinExistence type="inferred from homology"/>
<dbReference type="GO" id="GO:0016020">
    <property type="term" value="C:membrane"/>
    <property type="evidence" value="ECO:0007669"/>
    <property type="project" value="UniProtKB-SubCell"/>
</dbReference>
<dbReference type="InterPro" id="IPR050360">
    <property type="entry name" value="MFS_Sugar_Transporters"/>
</dbReference>
<dbReference type="SUPFAM" id="SSF103473">
    <property type="entry name" value="MFS general substrate transporter"/>
    <property type="match status" value="1"/>
</dbReference>
<dbReference type="Gene3D" id="1.20.1250.20">
    <property type="entry name" value="MFS general substrate transporter like domains"/>
    <property type="match status" value="1"/>
</dbReference>
<keyword evidence="5 6" id="KW-0472">Membrane</keyword>
<name>A0A8H3BQK2_9AGAM</name>
<feature type="transmembrane region" description="Helical" evidence="6">
    <location>
        <begin position="53"/>
        <end position="74"/>
    </location>
</feature>
<keyword evidence="3 6" id="KW-0812">Transmembrane</keyword>
<evidence type="ECO:0000256" key="2">
    <source>
        <dbReference type="ARBA" id="ARBA00010992"/>
    </source>
</evidence>
<evidence type="ECO:0000256" key="7">
    <source>
        <dbReference type="SAM" id="SignalP"/>
    </source>
</evidence>
<gene>
    <name evidence="9" type="ORF">RDB_LOCUS89470</name>
</gene>
<feature type="domain" description="Major facilitator superfamily (MFS) profile" evidence="8">
    <location>
        <begin position="17"/>
        <end position="114"/>
    </location>
</feature>
<feature type="transmembrane region" description="Helical" evidence="6">
    <location>
        <begin position="86"/>
        <end position="108"/>
    </location>
</feature>
<feature type="non-terminal residue" evidence="9">
    <location>
        <position position="1"/>
    </location>
</feature>
<evidence type="ECO:0000313" key="10">
    <source>
        <dbReference type="Proteomes" id="UP000663888"/>
    </source>
</evidence>
<evidence type="ECO:0000259" key="8">
    <source>
        <dbReference type="PROSITE" id="PS50850"/>
    </source>
</evidence>
<keyword evidence="7" id="KW-0732">Signal</keyword>
<organism evidence="9 10">
    <name type="scientific">Rhizoctonia solani</name>
    <dbReference type="NCBI Taxonomy" id="456999"/>
    <lineage>
        <taxon>Eukaryota</taxon>
        <taxon>Fungi</taxon>
        <taxon>Dikarya</taxon>
        <taxon>Basidiomycota</taxon>
        <taxon>Agaricomycotina</taxon>
        <taxon>Agaricomycetes</taxon>
        <taxon>Cantharellales</taxon>
        <taxon>Ceratobasidiaceae</taxon>
        <taxon>Rhizoctonia</taxon>
    </lineage>
</organism>
<dbReference type="PANTHER" id="PTHR48022:SF64">
    <property type="entry name" value="MAJOR FACILITATOR SUPERFAMILY (MFS) PROFILE DOMAIN-CONTAINING PROTEIN"/>
    <property type="match status" value="1"/>
</dbReference>
<dbReference type="InterPro" id="IPR020846">
    <property type="entry name" value="MFS_dom"/>
</dbReference>